<dbReference type="InterPro" id="IPR042100">
    <property type="entry name" value="Bug_dom1"/>
</dbReference>
<reference evidence="1" key="1">
    <citation type="submission" date="2015-10" db="EMBL/GenBank/DDBJ databases">
        <title>Biosynthesis of SCL-MCL polyhydroxyalkanoates by metagenomic clones in Pseudomonas putida.</title>
        <authorList>
            <person name="Cheng J."/>
            <person name="Charles T.C."/>
        </authorList>
    </citation>
    <scope>NUCLEOTIDE SEQUENCE</scope>
</reference>
<organism evidence="1">
    <name type="scientific">uncultured bacterium 5</name>
    <dbReference type="NCBI Taxonomy" id="1748277"/>
    <lineage>
        <taxon>Bacteria</taxon>
        <taxon>environmental samples</taxon>
    </lineage>
</organism>
<dbReference type="EMBL" id="KT944257">
    <property type="protein sequence ID" value="ALV86322.1"/>
    <property type="molecule type" value="Genomic_DNA"/>
</dbReference>
<evidence type="ECO:0000313" key="1">
    <source>
        <dbReference type="EMBL" id="ALV86322.1"/>
    </source>
</evidence>
<name>A0A0U3SLK5_9BACT</name>
<sequence>MKKLNEAYNQALAMPDIRDKIVAPGNEVGGGTPEQFAAFIAAEGRRWPALVKSAGIKVE</sequence>
<protein>
    <submittedName>
        <fullName evidence="1">ABC transporter substrate-binding protein</fullName>
    </submittedName>
</protein>
<proteinExistence type="predicted"/>
<accession>A0A0U3SLK5</accession>
<dbReference type="Gene3D" id="3.40.190.150">
    <property type="entry name" value="Bordetella uptake gene, domain 1"/>
    <property type="match status" value="1"/>
</dbReference>
<dbReference type="AlphaFoldDB" id="A0A0U3SLK5"/>